<gene>
    <name evidence="3" type="ORF">J2Z48_002241</name>
</gene>
<dbReference type="RefSeq" id="WP_307253482.1">
    <property type="nucleotide sequence ID" value="NZ_JAUSUV010000009.1"/>
</dbReference>
<comment type="caution">
    <text evidence="3">The sequence shown here is derived from an EMBL/GenBank/DDBJ whole genome shotgun (WGS) entry which is preliminary data.</text>
</comment>
<dbReference type="AlphaFoldDB" id="A0AAJ1TK84"/>
<dbReference type="Pfam" id="PF14620">
    <property type="entry name" value="YPEB_PepSY1-2"/>
    <property type="match status" value="1"/>
</dbReference>
<dbReference type="EMBL" id="JAUSUV010000009">
    <property type="protein sequence ID" value="MDQ0418052.1"/>
    <property type="molecule type" value="Genomic_DNA"/>
</dbReference>
<keyword evidence="4" id="KW-1185">Reference proteome</keyword>
<dbReference type="GO" id="GO:0009847">
    <property type="term" value="P:spore germination"/>
    <property type="evidence" value="ECO:0007669"/>
    <property type="project" value="InterPro"/>
</dbReference>
<organism evidence="3 4">
    <name type="scientific">Croceifilum oryzae</name>
    <dbReference type="NCBI Taxonomy" id="1553429"/>
    <lineage>
        <taxon>Bacteria</taxon>
        <taxon>Bacillati</taxon>
        <taxon>Bacillota</taxon>
        <taxon>Bacilli</taxon>
        <taxon>Bacillales</taxon>
        <taxon>Thermoactinomycetaceae</taxon>
        <taxon>Croceifilum</taxon>
    </lineage>
</organism>
<proteinExistence type="predicted"/>
<dbReference type="InterPro" id="IPR048402">
    <property type="entry name" value="YpeB_N"/>
</dbReference>
<feature type="domain" description="Sporulation protein YpeB N-terminal" evidence="2">
    <location>
        <begin position="32"/>
        <end position="167"/>
    </location>
</feature>
<accession>A0AAJ1TK84</accession>
<sequence>MSTYGKIARVFFPITLVILLGAGAWAYKEYQEKSSILIKAENQYQRAFHELNNHMDSLQGEIGKVLAVNSQKHLSDSLTNVWRLTYAAQSDVAQLPLSLMPFHDTQKFLGRMGTFSYNAGVRDFNKDPLSEKEYQTLNTLYQNATDIKGKLNEVQSQVLSKNLRWMDVELAIATEDKKLDHTIIDGFQAVNNMVVQFPEVDWGPTVNNLEVRKKEKFTTLKGRNISEEEAKEKAAKLLDRSTEGMKVTFAEKGDFPVYSISFEGKNGPCNLDLTRTEGHVTWMLYNRPVKESKLSREQALEKAQSFLKKMGYEGMVPISHIEEDHIVTFSMVHKEGNILIYPEALALKIALDNGEIIGIQADEYVFNRKERVTEKSTLTHEQARKQVNPHLKVTGTNQAYIYGEDGKEALCYEFLGTLKDNQYRIFINGDTGEEEFVEKIEKEEPEKM</sequence>
<evidence type="ECO:0000313" key="4">
    <source>
        <dbReference type="Proteomes" id="UP001238450"/>
    </source>
</evidence>
<protein>
    <submittedName>
        <fullName evidence="3">Spore germination protein</fullName>
    </submittedName>
</protein>
<dbReference type="InterPro" id="IPR014239">
    <property type="entry name" value="YpeB_PepSY1-2"/>
</dbReference>
<dbReference type="Proteomes" id="UP001238450">
    <property type="component" value="Unassembled WGS sequence"/>
</dbReference>
<name>A0AAJ1TK84_9BACL</name>
<feature type="domain" description="Sporulation protein YpeB PepSY1 and PepSY2" evidence="1">
    <location>
        <begin position="185"/>
        <end position="371"/>
    </location>
</feature>
<evidence type="ECO:0000313" key="3">
    <source>
        <dbReference type="EMBL" id="MDQ0418052.1"/>
    </source>
</evidence>
<dbReference type="NCBIfam" id="TIGR02889">
    <property type="entry name" value="spore_YpeB"/>
    <property type="match status" value="1"/>
</dbReference>
<evidence type="ECO:0000259" key="2">
    <source>
        <dbReference type="Pfam" id="PF20769"/>
    </source>
</evidence>
<reference evidence="3 4" key="1">
    <citation type="submission" date="2023-07" db="EMBL/GenBank/DDBJ databases">
        <title>Genomic Encyclopedia of Type Strains, Phase IV (KMG-IV): sequencing the most valuable type-strain genomes for metagenomic binning, comparative biology and taxonomic classification.</title>
        <authorList>
            <person name="Goeker M."/>
        </authorList>
    </citation>
    <scope>NUCLEOTIDE SEQUENCE [LARGE SCALE GENOMIC DNA]</scope>
    <source>
        <strain evidence="3 4">DSM 46876</strain>
    </source>
</reference>
<evidence type="ECO:0000259" key="1">
    <source>
        <dbReference type="Pfam" id="PF14620"/>
    </source>
</evidence>
<dbReference type="Pfam" id="PF20769">
    <property type="entry name" value="YPEB_N"/>
    <property type="match status" value="1"/>
</dbReference>